<proteinExistence type="predicted"/>
<evidence type="ECO:0000313" key="3">
    <source>
        <dbReference type="Proteomes" id="UP000031967"/>
    </source>
</evidence>
<evidence type="ECO:0000259" key="1">
    <source>
        <dbReference type="Pfam" id="PF01370"/>
    </source>
</evidence>
<dbReference type="PANTHER" id="PTHR43245">
    <property type="entry name" value="BIFUNCTIONAL POLYMYXIN RESISTANCE PROTEIN ARNA"/>
    <property type="match status" value="1"/>
</dbReference>
<accession>A0ABR5AIH7</accession>
<reference evidence="2 3" key="1">
    <citation type="submission" date="2014-12" db="EMBL/GenBank/DDBJ databases">
        <title>Draft genome sequence of Paenibacillus kamchatkensis strain B-2647.</title>
        <authorList>
            <person name="Karlyshev A.V."/>
            <person name="Kudryashova E.B."/>
        </authorList>
    </citation>
    <scope>NUCLEOTIDE SEQUENCE [LARGE SCALE GENOMIC DNA]</scope>
    <source>
        <strain evidence="2 3">VKM B-2647</strain>
    </source>
</reference>
<keyword evidence="3" id="KW-1185">Reference proteome</keyword>
<organism evidence="2 3">
    <name type="scientific">Gordoniibacillus kamchatkensis</name>
    <dbReference type="NCBI Taxonomy" id="1590651"/>
    <lineage>
        <taxon>Bacteria</taxon>
        <taxon>Bacillati</taxon>
        <taxon>Bacillota</taxon>
        <taxon>Bacilli</taxon>
        <taxon>Bacillales</taxon>
        <taxon>Paenibacillaceae</taxon>
        <taxon>Gordoniibacillus</taxon>
    </lineage>
</organism>
<dbReference type="InterPro" id="IPR050177">
    <property type="entry name" value="Lipid_A_modif_metabolic_enz"/>
</dbReference>
<comment type="caution">
    <text evidence="2">The sequence shown here is derived from an EMBL/GenBank/DDBJ whole genome shotgun (WGS) entry which is preliminary data.</text>
</comment>
<dbReference type="Pfam" id="PF01370">
    <property type="entry name" value="Epimerase"/>
    <property type="match status" value="1"/>
</dbReference>
<dbReference type="PANTHER" id="PTHR43245:SF11">
    <property type="entry name" value="LD23561P"/>
    <property type="match status" value="1"/>
</dbReference>
<sequence length="306" mass="34193">MVQTALIIGGTGFLGSAIAEELGRAVVDISVLSRGRKIQSSERYKFIQADRTNADELMKALGNRTYNLVVDCSGYQGEDAAHAVRIFREACGHYVFISTDYVYASSSETTLPIRESALTHRDTPYSAGKLDCETVFLEAWNESRFPVTVLRPPHILGAGKGLGSDQVLGRHPGIPTMIREGSGLRLLAEGQLLIQPVWNREVGLCIAHIACMEESFGQLFNCTGPDCVTTRRYYEIVAEMLNVPLHFESVAVQHFIRENPDQRHYTRHRIYNTGRLTEVTGYVPHLPVESAIRETLDWMLAHDSLR</sequence>
<dbReference type="InterPro" id="IPR001509">
    <property type="entry name" value="Epimerase_deHydtase"/>
</dbReference>
<dbReference type="InterPro" id="IPR036291">
    <property type="entry name" value="NAD(P)-bd_dom_sf"/>
</dbReference>
<dbReference type="EMBL" id="JXAK01000015">
    <property type="protein sequence ID" value="KIL40858.1"/>
    <property type="molecule type" value="Genomic_DNA"/>
</dbReference>
<dbReference type="SUPFAM" id="SSF51735">
    <property type="entry name" value="NAD(P)-binding Rossmann-fold domains"/>
    <property type="match status" value="1"/>
</dbReference>
<evidence type="ECO:0000313" key="2">
    <source>
        <dbReference type="EMBL" id="KIL40858.1"/>
    </source>
</evidence>
<dbReference type="Gene3D" id="3.40.50.720">
    <property type="entry name" value="NAD(P)-binding Rossmann-like Domain"/>
    <property type="match status" value="1"/>
</dbReference>
<feature type="domain" description="NAD-dependent epimerase/dehydratase" evidence="1">
    <location>
        <begin position="5"/>
        <end position="162"/>
    </location>
</feature>
<dbReference type="RefSeq" id="WP_041047526.1">
    <property type="nucleotide sequence ID" value="NZ_JXAK01000015.1"/>
</dbReference>
<name>A0ABR5AIH7_9BACL</name>
<protein>
    <recommendedName>
        <fullName evidence="1">NAD-dependent epimerase/dehydratase domain-containing protein</fullName>
    </recommendedName>
</protein>
<gene>
    <name evidence="2" type="ORF">SD70_10495</name>
</gene>
<dbReference type="Proteomes" id="UP000031967">
    <property type="component" value="Unassembled WGS sequence"/>
</dbReference>